<gene>
    <name evidence="1" type="ORF">DLAC_04782</name>
</gene>
<keyword evidence="2" id="KW-1185">Reference proteome</keyword>
<proteinExistence type="predicted"/>
<dbReference type="FunCoup" id="A0A151ZKQ4">
    <property type="interactions" value="21"/>
</dbReference>
<dbReference type="EMBL" id="LODT01000022">
    <property type="protein sequence ID" value="KYQ94480.1"/>
    <property type="molecule type" value="Genomic_DNA"/>
</dbReference>
<reference evidence="1 2" key="1">
    <citation type="submission" date="2015-12" db="EMBL/GenBank/DDBJ databases">
        <title>Dictyostelia acquired genes for synthesis and detection of signals that induce cell-type specialization by lateral gene transfer from prokaryotes.</title>
        <authorList>
            <person name="Gloeckner G."/>
            <person name="Schaap P."/>
        </authorList>
    </citation>
    <scope>NUCLEOTIDE SEQUENCE [LARGE SCALE GENOMIC DNA]</scope>
    <source>
        <strain evidence="1 2">TK</strain>
    </source>
</reference>
<accession>A0A151ZKQ4</accession>
<sequence>MDQLIQQINDLDILEDIGDPTFSRRTKRSHLRGISKMENPINNEDLTDSKNRIRNIPKPQVEIFSRFLNQLKEKLDNFYQSEHGLINVGSYYSKYTEIKTKSRKRVSNIMNNNDLTNDHKAILVYCLLPIYYLPDYDSNFNPDKPTGEKTFSKMLLNLAVMQAKTRSEYISGMWDYHQQYFLV</sequence>
<name>A0A151ZKQ4_TIELA</name>
<protein>
    <submittedName>
        <fullName evidence="1">Uncharacterized protein</fullName>
    </submittedName>
</protein>
<evidence type="ECO:0000313" key="1">
    <source>
        <dbReference type="EMBL" id="KYQ94480.1"/>
    </source>
</evidence>
<evidence type="ECO:0000313" key="2">
    <source>
        <dbReference type="Proteomes" id="UP000076078"/>
    </source>
</evidence>
<dbReference type="OrthoDB" id="19245at2759"/>
<dbReference type="AlphaFoldDB" id="A0A151ZKQ4"/>
<dbReference type="InParanoid" id="A0A151ZKQ4"/>
<dbReference type="Proteomes" id="UP000076078">
    <property type="component" value="Unassembled WGS sequence"/>
</dbReference>
<organism evidence="1 2">
    <name type="scientific">Tieghemostelium lacteum</name>
    <name type="common">Slime mold</name>
    <name type="synonym">Dictyostelium lacteum</name>
    <dbReference type="NCBI Taxonomy" id="361077"/>
    <lineage>
        <taxon>Eukaryota</taxon>
        <taxon>Amoebozoa</taxon>
        <taxon>Evosea</taxon>
        <taxon>Eumycetozoa</taxon>
        <taxon>Dictyostelia</taxon>
        <taxon>Dictyosteliales</taxon>
        <taxon>Raperosteliaceae</taxon>
        <taxon>Tieghemostelium</taxon>
    </lineage>
</organism>
<comment type="caution">
    <text evidence="1">The sequence shown here is derived from an EMBL/GenBank/DDBJ whole genome shotgun (WGS) entry which is preliminary data.</text>
</comment>